<evidence type="ECO:0000313" key="3">
    <source>
        <dbReference type="Proteomes" id="UP000199202"/>
    </source>
</evidence>
<feature type="compositionally biased region" description="Basic and acidic residues" evidence="1">
    <location>
        <begin position="252"/>
        <end position="262"/>
    </location>
</feature>
<dbReference type="STRING" id="633440.SAMN05421869_11020"/>
<dbReference type="Proteomes" id="UP000199202">
    <property type="component" value="Unassembled WGS sequence"/>
</dbReference>
<reference evidence="2 3" key="1">
    <citation type="submission" date="2016-10" db="EMBL/GenBank/DDBJ databases">
        <authorList>
            <person name="de Groot N.N."/>
        </authorList>
    </citation>
    <scope>NUCLEOTIDE SEQUENCE [LARGE SCALE GENOMIC DNA]</scope>
    <source>
        <strain evidence="2 3">CGMCC 4.6533</strain>
    </source>
</reference>
<name>A0A1G8SZF3_9ACTN</name>
<dbReference type="RefSeq" id="WP_090934144.1">
    <property type="nucleotide sequence ID" value="NZ_FNDJ01000010.1"/>
</dbReference>
<proteinExistence type="predicted"/>
<dbReference type="AlphaFoldDB" id="A0A1G8SZF3"/>
<evidence type="ECO:0000256" key="1">
    <source>
        <dbReference type="SAM" id="MobiDB-lite"/>
    </source>
</evidence>
<dbReference type="OrthoDB" id="9111418at2"/>
<gene>
    <name evidence="2" type="ORF">SAMN05421869_11020</name>
</gene>
<protein>
    <submittedName>
        <fullName evidence="2">Uncharacterized protein</fullName>
    </submittedName>
</protein>
<dbReference type="EMBL" id="FNDJ01000010">
    <property type="protein sequence ID" value="SDJ34566.1"/>
    <property type="molecule type" value="Genomic_DNA"/>
</dbReference>
<evidence type="ECO:0000313" key="2">
    <source>
        <dbReference type="EMBL" id="SDJ34566.1"/>
    </source>
</evidence>
<keyword evidence="3" id="KW-1185">Reference proteome</keyword>
<organism evidence="2 3">
    <name type="scientific">Nonomuraea jiangxiensis</name>
    <dbReference type="NCBI Taxonomy" id="633440"/>
    <lineage>
        <taxon>Bacteria</taxon>
        <taxon>Bacillati</taxon>
        <taxon>Actinomycetota</taxon>
        <taxon>Actinomycetes</taxon>
        <taxon>Streptosporangiales</taxon>
        <taxon>Streptosporangiaceae</taxon>
        <taxon>Nonomuraea</taxon>
    </lineage>
</organism>
<sequence length="328" mass="34027">MGITLDPALTGMMSMIGPFVSADEDMFRGEGNADRTLLAGVLPAANGADTAVRGAQQGYRGESAAAMEQHWNRVGNDGGHITQATAAMRMSPAILDGGASVVSAMKVGQVMQAATALVDVQKLLLAGGMAAGAAASARILAARRANQGIMHAGREAVGSQLVRILRTKVLEPMRRIAEGLRRPGGPGGMPALAGAGGPRVPIRAAALRAPSGPRSVRDGMAQMGRRNRGSSGGSGGGGGGRRGGGGGGRGIFGRDRTGKIHGETLNDARGMTKAEAEAAKKEMEASLRARKAEEDRLGWESGHAERIRREERALREFEESMRRQGYEG</sequence>
<feature type="region of interest" description="Disordered" evidence="1">
    <location>
        <begin position="209"/>
        <end position="262"/>
    </location>
</feature>
<feature type="compositionally biased region" description="Gly residues" evidence="1">
    <location>
        <begin position="230"/>
        <end position="251"/>
    </location>
</feature>
<accession>A0A1G8SZF3</accession>